<dbReference type="OrthoDB" id="1218949at2"/>
<organism evidence="2 3">
    <name type="scientific">Chryseobacterium oncorhynchi</name>
    <dbReference type="NCBI Taxonomy" id="741074"/>
    <lineage>
        <taxon>Bacteria</taxon>
        <taxon>Pseudomonadati</taxon>
        <taxon>Bacteroidota</taxon>
        <taxon>Flavobacteriia</taxon>
        <taxon>Flavobacteriales</taxon>
        <taxon>Weeksellaceae</taxon>
        <taxon>Chryseobacterium group</taxon>
        <taxon>Chryseobacterium</taxon>
    </lineage>
</organism>
<dbReference type="EMBL" id="PPEI02000009">
    <property type="protein sequence ID" value="PWN60045.1"/>
    <property type="molecule type" value="Genomic_DNA"/>
</dbReference>
<reference evidence="2" key="1">
    <citation type="submission" date="2018-04" db="EMBL/GenBank/DDBJ databases">
        <title>Draft Genome Sequences of Chryseobacterium lactis NCTC11390T isolated from milk, Chryseobacterium oncorhynchi 701B-08T from rainbow trout, and Chryseobacterium viscerum 687B-08T from diseased fish.</title>
        <authorList>
            <person name="Jeong J.-J."/>
            <person name="Lee Y.J."/>
            <person name="Pathiraja D."/>
            <person name="Park B."/>
            <person name="Choi I.-G."/>
            <person name="Kim K.D."/>
        </authorList>
    </citation>
    <scope>NUCLEOTIDE SEQUENCE [LARGE SCALE GENOMIC DNA]</scope>
    <source>
        <strain evidence="2">701B-08</strain>
    </source>
</reference>
<evidence type="ECO:0000256" key="1">
    <source>
        <dbReference type="SAM" id="SignalP"/>
    </source>
</evidence>
<dbReference type="Proteomes" id="UP000236182">
    <property type="component" value="Unassembled WGS sequence"/>
</dbReference>
<feature type="signal peptide" evidence="1">
    <location>
        <begin position="1"/>
        <end position="24"/>
    </location>
</feature>
<dbReference type="AlphaFoldDB" id="A0A316WEZ7"/>
<protein>
    <submittedName>
        <fullName evidence="2">Uncharacterized protein</fullName>
    </submittedName>
</protein>
<sequence>MKKINMTNRLTRFGLVLLASTVLTSNLYSQQGRVGINTQTPSSTLDVRGKSDVTDMTGFQAPRLTRAELTAKGDNLYGALQQGTIVYITDISGGDSNAQRVNIKGSGYYCFDGTVWQEMTFGGWKLKGNNGLDATNNFIGTTDNVDLVFKVANMKAGLISPTSLNVAFGPLSLGFANANTVGNVSMGYGSLGILNQGMRNVAIGAGSMSTVTQAEDNTAIGQGSLSFLSNGNFNIGVGKSSGIGLQNGDNNIAIGYNTLFPTSISNSVNIANAIYILETNHETNDPYNKTRTGINIDKPSSSFQVGGTFAYAASPIDGGVNDSSRYNSSASLFAKSNVTLPPATSCDGRVYNIIYVSGTVTITNQIMDAGVPITGYVLNSNPGSKRVSVQSYLGEWHIIASS</sequence>
<evidence type="ECO:0000313" key="2">
    <source>
        <dbReference type="EMBL" id="PWN60045.1"/>
    </source>
</evidence>
<name>A0A316WEZ7_9FLAO</name>
<evidence type="ECO:0000313" key="3">
    <source>
        <dbReference type="Proteomes" id="UP000236182"/>
    </source>
</evidence>
<dbReference type="RefSeq" id="WP_109623890.1">
    <property type="nucleotide sequence ID" value="NZ_PPEI02000009.1"/>
</dbReference>
<gene>
    <name evidence="2" type="ORF">C1638_020985</name>
</gene>
<comment type="caution">
    <text evidence="2">The sequence shown here is derived from an EMBL/GenBank/DDBJ whole genome shotgun (WGS) entry which is preliminary data.</text>
</comment>
<keyword evidence="1" id="KW-0732">Signal</keyword>
<proteinExistence type="predicted"/>
<feature type="chain" id="PRO_5016404606" evidence="1">
    <location>
        <begin position="25"/>
        <end position="402"/>
    </location>
</feature>
<accession>A0A316WEZ7</accession>
<keyword evidence="3" id="KW-1185">Reference proteome</keyword>